<dbReference type="EMBL" id="BMJV01000008">
    <property type="protein sequence ID" value="GGG82108.1"/>
    <property type="molecule type" value="Genomic_DNA"/>
</dbReference>
<comment type="caution">
    <text evidence="6">The sequence shown here is derived from an EMBL/GenBank/DDBJ whole genome shotgun (WGS) entry which is preliminary data.</text>
</comment>
<reference evidence="6" key="1">
    <citation type="journal article" date="2014" name="Int. J. Syst. Evol. Microbiol.">
        <title>Complete genome sequence of Corynebacterium casei LMG S-19264T (=DSM 44701T), isolated from a smear-ripened cheese.</title>
        <authorList>
            <consortium name="US DOE Joint Genome Institute (JGI-PGF)"/>
            <person name="Walter F."/>
            <person name="Albersmeier A."/>
            <person name="Kalinowski J."/>
            <person name="Ruckert C."/>
        </authorList>
    </citation>
    <scope>NUCLEOTIDE SEQUENCE</scope>
    <source>
        <strain evidence="6">CGMCC 1.15762</strain>
    </source>
</reference>
<dbReference type="SUPFAM" id="SSF53850">
    <property type="entry name" value="Periplasmic binding protein-like II"/>
    <property type="match status" value="1"/>
</dbReference>
<dbReference type="PROSITE" id="PS50931">
    <property type="entry name" value="HTH_LYSR"/>
    <property type="match status" value="1"/>
</dbReference>
<dbReference type="Pfam" id="PF03466">
    <property type="entry name" value="LysR_substrate"/>
    <property type="match status" value="1"/>
</dbReference>
<evidence type="ECO:0000256" key="3">
    <source>
        <dbReference type="ARBA" id="ARBA00023125"/>
    </source>
</evidence>
<dbReference type="InterPro" id="IPR036388">
    <property type="entry name" value="WH-like_DNA-bd_sf"/>
</dbReference>
<keyword evidence="7" id="KW-1185">Reference proteome</keyword>
<dbReference type="GO" id="GO:0003700">
    <property type="term" value="F:DNA-binding transcription factor activity"/>
    <property type="evidence" value="ECO:0007669"/>
    <property type="project" value="InterPro"/>
</dbReference>
<accession>A0A8J2ZM81</accession>
<sequence>MRPRRFLPSIRLLLAFDAVVRLRSVTAAAEELNLTQSTVSRLILSLEEQLGRELFTRERRRLVPNAAGLAYQRDVARALDIVQRASMAVVANPEGGTLSLAVLPTFAARWLGPRLGGFLSAHPGISLNMSTRIAPVDFGSDMFDAQVLFGEDEPARDHHLKLFDERATACVSPDFATRHRLGTPEDLARLPMLYLQSRPTAWADWFRGQGAEPAGRGAMLMDQFSMMIQAAISGLGVALLPDYLARIEIAEGRLVPVLTPSVPVRGSYRLVWPSDRMDHAPLTALRLWLAQEAAR</sequence>
<dbReference type="InterPro" id="IPR000847">
    <property type="entry name" value="LysR_HTH_N"/>
</dbReference>
<keyword evidence="3" id="KW-0238">DNA-binding</keyword>
<dbReference type="GO" id="GO:0043565">
    <property type="term" value="F:sequence-specific DNA binding"/>
    <property type="evidence" value="ECO:0007669"/>
    <property type="project" value="TreeGrafter"/>
</dbReference>
<proteinExistence type="inferred from homology"/>
<dbReference type="Gene3D" id="3.40.190.10">
    <property type="entry name" value="Periplasmic binding protein-like II"/>
    <property type="match status" value="2"/>
</dbReference>
<evidence type="ECO:0000256" key="1">
    <source>
        <dbReference type="ARBA" id="ARBA00009437"/>
    </source>
</evidence>
<evidence type="ECO:0000256" key="4">
    <source>
        <dbReference type="ARBA" id="ARBA00023163"/>
    </source>
</evidence>
<dbReference type="PRINTS" id="PR00039">
    <property type="entry name" value="HTHLYSR"/>
</dbReference>
<dbReference type="PANTHER" id="PTHR30537:SF26">
    <property type="entry name" value="GLYCINE CLEAVAGE SYSTEM TRANSCRIPTIONAL ACTIVATOR"/>
    <property type="match status" value="1"/>
</dbReference>
<reference evidence="6" key="2">
    <citation type="submission" date="2020-09" db="EMBL/GenBank/DDBJ databases">
        <authorList>
            <person name="Sun Q."/>
            <person name="Zhou Y."/>
        </authorList>
    </citation>
    <scope>NUCLEOTIDE SEQUENCE</scope>
    <source>
        <strain evidence="6">CGMCC 1.15762</strain>
    </source>
</reference>
<name>A0A8J2ZM81_9RHOB</name>
<gene>
    <name evidence="6" type="ORF">GCM10011415_34720</name>
</gene>
<dbReference type="InterPro" id="IPR005119">
    <property type="entry name" value="LysR_subst-bd"/>
</dbReference>
<dbReference type="InterPro" id="IPR036390">
    <property type="entry name" value="WH_DNA-bd_sf"/>
</dbReference>
<dbReference type="Gene3D" id="1.10.10.10">
    <property type="entry name" value="Winged helix-like DNA-binding domain superfamily/Winged helix DNA-binding domain"/>
    <property type="match status" value="1"/>
</dbReference>
<protein>
    <submittedName>
        <fullName evidence="6">LysR family transcriptional regulator</fullName>
    </submittedName>
</protein>
<dbReference type="Proteomes" id="UP000617145">
    <property type="component" value="Unassembled WGS sequence"/>
</dbReference>
<keyword evidence="4" id="KW-0804">Transcription</keyword>
<evidence type="ECO:0000313" key="7">
    <source>
        <dbReference type="Proteomes" id="UP000617145"/>
    </source>
</evidence>
<keyword evidence="2" id="KW-0805">Transcription regulation</keyword>
<dbReference type="GO" id="GO:0006351">
    <property type="term" value="P:DNA-templated transcription"/>
    <property type="evidence" value="ECO:0007669"/>
    <property type="project" value="TreeGrafter"/>
</dbReference>
<dbReference type="SUPFAM" id="SSF46785">
    <property type="entry name" value="Winged helix' DNA-binding domain"/>
    <property type="match status" value="1"/>
</dbReference>
<comment type="similarity">
    <text evidence="1">Belongs to the LysR transcriptional regulatory family.</text>
</comment>
<dbReference type="RefSeq" id="WP_188791555.1">
    <property type="nucleotide sequence ID" value="NZ_BMJV01000008.1"/>
</dbReference>
<dbReference type="InterPro" id="IPR058163">
    <property type="entry name" value="LysR-type_TF_proteobact-type"/>
</dbReference>
<feature type="domain" description="HTH lysR-type" evidence="5">
    <location>
        <begin position="8"/>
        <end position="65"/>
    </location>
</feature>
<dbReference type="Pfam" id="PF00126">
    <property type="entry name" value="HTH_1"/>
    <property type="match status" value="1"/>
</dbReference>
<organism evidence="6 7">
    <name type="scientific">Salipiger pallidus</name>
    <dbReference type="NCBI Taxonomy" id="1775170"/>
    <lineage>
        <taxon>Bacteria</taxon>
        <taxon>Pseudomonadati</taxon>
        <taxon>Pseudomonadota</taxon>
        <taxon>Alphaproteobacteria</taxon>
        <taxon>Rhodobacterales</taxon>
        <taxon>Roseobacteraceae</taxon>
        <taxon>Salipiger</taxon>
    </lineage>
</organism>
<evidence type="ECO:0000259" key="5">
    <source>
        <dbReference type="PROSITE" id="PS50931"/>
    </source>
</evidence>
<dbReference type="AlphaFoldDB" id="A0A8J2ZM81"/>
<dbReference type="PANTHER" id="PTHR30537">
    <property type="entry name" value="HTH-TYPE TRANSCRIPTIONAL REGULATOR"/>
    <property type="match status" value="1"/>
</dbReference>
<evidence type="ECO:0000256" key="2">
    <source>
        <dbReference type="ARBA" id="ARBA00023015"/>
    </source>
</evidence>
<evidence type="ECO:0000313" key="6">
    <source>
        <dbReference type="EMBL" id="GGG82108.1"/>
    </source>
</evidence>